<protein>
    <submittedName>
        <fullName evidence="1">Uncharacterized protein</fullName>
    </submittedName>
</protein>
<accession>A0ABP1Q1P0</accession>
<evidence type="ECO:0000313" key="1">
    <source>
        <dbReference type="EMBL" id="CAL8086023.1"/>
    </source>
</evidence>
<gene>
    <name evidence="1" type="ORF">ODALV1_LOCUS6307</name>
</gene>
<keyword evidence="2" id="KW-1185">Reference proteome</keyword>
<dbReference type="Gene3D" id="3.40.390.10">
    <property type="entry name" value="Collagenase (Catalytic Domain)"/>
    <property type="match status" value="1"/>
</dbReference>
<dbReference type="Proteomes" id="UP001642540">
    <property type="component" value="Unassembled WGS sequence"/>
</dbReference>
<comment type="caution">
    <text evidence="1">The sequence shown here is derived from an EMBL/GenBank/DDBJ whole genome shotgun (WGS) entry which is preliminary data.</text>
</comment>
<proteinExistence type="predicted"/>
<reference evidence="1 2" key="1">
    <citation type="submission" date="2024-08" db="EMBL/GenBank/DDBJ databases">
        <authorList>
            <person name="Cucini C."/>
            <person name="Frati F."/>
        </authorList>
    </citation>
    <scope>NUCLEOTIDE SEQUENCE [LARGE SCALE GENOMIC DNA]</scope>
</reference>
<name>A0ABP1Q1P0_9HEXA</name>
<evidence type="ECO:0000313" key="2">
    <source>
        <dbReference type="Proteomes" id="UP001642540"/>
    </source>
</evidence>
<organism evidence="1 2">
    <name type="scientific">Orchesella dallaii</name>
    <dbReference type="NCBI Taxonomy" id="48710"/>
    <lineage>
        <taxon>Eukaryota</taxon>
        <taxon>Metazoa</taxon>
        <taxon>Ecdysozoa</taxon>
        <taxon>Arthropoda</taxon>
        <taxon>Hexapoda</taxon>
        <taxon>Collembola</taxon>
        <taxon>Entomobryomorpha</taxon>
        <taxon>Entomobryoidea</taxon>
        <taxon>Orchesellidae</taxon>
        <taxon>Orchesellinae</taxon>
        <taxon>Orchesella</taxon>
    </lineage>
</organism>
<dbReference type="EMBL" id="CAXLJM020000019">
    <property type="protein sequence ID" value="CAL8086023.1"/>
    <property type="molecule type" value="Genomic_DNA"/>
</dbReference>
<sequence>MPAGFIVGMDPTFNQEDYKCSSFDYSYLFQPHMKAPFDYKLKTFSLQTFTWLTDNDLMNTLAIKLTLKRFREQRKALLELPYGWHLDEKTRKLRMNRFLPGDLSKYSEEQMLFMTSVRQNCRGSWKKFDKDKDQRYALETTILNMMMQTEEFSEVWKCPKKSFMDLGDDRCFKWMP</sequence>
<dbReference type="InterPro" id="IPR024079">
    <property type="entry name" value="MetalloPept_cat_dom_sf"/>
</dbReference>